<evidence type="ECO:0000256" key="1">
    <source>
        <dbReference type="PROSITE-ProRule" id="PRU00169"/>
    </source>
</evidence>
<dbReference type="InterPro" id="IPR001789">
    <property type="entry name" value="Sig_transdc_resp-reg_receiver"/>
</dbReference>
<evidence type="ECO:0000259" key="2">
    <source>
        <dbReference type="PROSITE" id="PS50110"/>
    </source>
</evidence>
<dbReference type="AlphaFoldDB" id="A0A443YX45"/>
<evidence type="ECO:0000313" key="4">
    <source>
        <dbReference type="EMBL" id="RWU08554.1"/>
    </source>
</evidence>
<dbReference type="OrthoDB" id="9787344at2"/>
<dbReference type="PANTHER" id="PTHR37299:SF1">
    <property type="entry name" value="STAGE 0 SPORULATION PROTEIN A HOMOLOG"/>
    <property type="match status" value="1"/>
</dbReference>
<dbReference type="Gene3D" id="2.40.50.1020">
    <property type="entry name" value="LytTr DNA-binding domain"/>
    <property type="match status" value="1"/>
</dbReference>
<keyword evidence="5" id="KW-1185">Reference proteome</keyword>
<name>A0A443YX45_9SPHI</name>
<dbReference type="PROSITE" id="PS50110">
    <property type="entry name" value="RESPONSE_REGULATORY"/>
    <property type="match status" value="1"/>
</dbReference>
<evidence type="ECO:0000313" key="5">
    <source>
        <dbReference type="Proteomes" id="UP000284120"/>
    </source>
</evidence>
<dbReference type="InterPro" id="IPR011006">
    <property type="entry name" value="CheY-like_superfamily"/>
</dbReference>
<protein>
    <submittedName>
        <fullName evidence="4">Response regulator transcription factor</fullName>
    </submittedName>
</protein>
<dbReference type="Pfam" id="PF04397">
    <property type="entry name" value="LytTR"/>
    <property type="match status" value="1"/>
</dbReference>
<dbReference type="InterPro" id="IPR046947">
    <property type="entry name" value="LytR-like"/>
</dbReference>
<proteinExistence type="predicted"/>
<accession>A0A443YX45</accession>
<feature type="modified residue" description="4-aspartylphosphate" evidence="1">
    <location>
        <position position="55"/>
    </location>
</feature>
<sequence>MKIKAVIVDDEPHAIEVIAKYLDSFPEVEVVATCNDGIQAFHTLQQKHIDLMFLDVKMPGINGIELLKSLKNPPKVIFTTAFSEYAVDGFELDAADYLLKPIPFNRFLKAMDKTLATLGARKQSLLVPEINATNDVNKFLYLKVDRKTVKVNVKDIYWIESIKDYVKVILGDKVLVSKQKISILEELLPEDQFCRIHKSFIISVQKVESYYTYAVEILGKELPIGRNYKQQALKCLQTA</sequence>
<dbReference type="Pfam" id="PF00072">
    <property type="entry name" value="Response_reg"/>
    <property type="match status" value="1"/>
</dbReference>
<dbReference type="SUPFAM" id="SSF52172">
    <property type="entry name" value="CheY-like"/>
    <property type="match status" value="1"/>
</dbReference>
<feature type="domain" description="Response regulatory" evidence="2">
    <location>
        <begin position="4"/>
        <end position="115"/>
    </location>
</feature>
<dbReference type="InterPro" id="IPR007492">
    <property type="entry name" value="LytTR_DNA-bd_dom"/>
</dbReference>
<dbReference type="GO" id="GO:0003677">
    <property type="term" value="F:DNA binding"/>
    <property type="evidence" value="ECO:0007669"/>
    <property type="project" value="InterPro"/>
</dbReference>
<keyword evidence="1" id="KW-0597">Phosphoprotein</keyword>
<gene>
    <name evidence="4" type="ORF">DPV69_09285</name>
</gene>
<dbReference type="Gene3D" id="3.40.50.2300">
    <property type="match status" value="1"/>
</dbReference>
<dbReference type="PANTHER" id="PTHR37299">
    <property type="entry name" value="TRANSCRIPTIONAL REGULATOR-RELATED"/>
    <property type="match status" value="1"/>
</dbReference>
<dbReference type="PROSITE" id="PS50930">
    <property type="entry name" value="HTH_LYTTR"/>
    <property type="match status" value="1"/>
</dbReference>
<dbReference type="Proteomes" id="UP000284120">
    <property type="component" value="Unassembled WGS sequence"/>
</dbReference>
<dbReference type="SMART" id="SM00850">
    <property type="entry name" value="LytTR"/>
    <property type="match status" value="1"/>
</dbReference>
<dbReference type="EMBL" id="SAYW01000002">
    <property type="protein sequence ID" value="RWU08554.1"/>
    <property type="molecule type" value="Genomic_DNA"/>
</dbReference>
<dbReference type="RefSeq" id="WP_113647068.1">
    <property type="nucleotide sequence ID" value="NZ_QMHN01000002.1"/>
</dbReference>
<reference evidence="4 5" key="1">
    <citation type="submission" date="2018-06" db="EMBL/GenBank/DDBJ databases">
        <title>Pedobacter endophyticus sp. nov., an endophytic bacterium isolated from a leaf of Triticum aestivum.</title>
        <authorList>
            <person name="Zhang L."/>
        </authorList>
    </citation>
    <scope>NUCLEOTIDE SEQUENCE [LARGE SCALE GENOMIC DNA]</scope>
    <source>
        <strain evidence="4 5">CM134L-2</strain>
    </source>
</reference>
<dbReference type="SMART" id="SM00448">
    <property type="entry name" value="REC"/>
    <property type="match status" value="1"/>
</dbReference>
<comment type="caution">
    <text evidence="4">The sequence shown here is derived from an EMBL/GenBank/DDBJ whole genome shotgun (WGS) entry which is preliminary data.</text>
</comment>
<dbReference type="GO" id="GO:0000156">
    <property type="term" value="F:phosphorelay response regulator activity"/>
    <property type="evidence" value="ECO:0007669"/>
    <property type="project" value="InterPro"/>
</dbReference>
<feature type="domain" description="HTH LytTR-type" evidence="3">
    <location>
        <begin position="140"/>
        <end position="209"/>
    </location>
</feature>
<evidence type="ECO:0000259" key="3">
    <source>
        <dbReference type="PROSITE" id="PS50930"/>
    </source>
</evidence>
<organism evidence="4 5">
    <name type="scientific">Pedobacter chitinilyticus</name>
    <dbReference type="NCBI Taxonomy" id="2233776"/>
    <lineage>
        <taxon>Bacteria</taxon>
        <taxon>Pseudomonadati</taxon>
        <taxon>Bacteroidota</taxon>
        <taxon>Sphingobacteriia</taxon>
        <taxon>Sphingobacteriales</taxon>
        <taxon>Sphingobacteriaceae</taxon>
        <taxon>Pedobacter</taxon>
    </lineage>
</organism>